<evidence type="ECO:0000256" key="1">
    <source>
        <dbReference type="ARBA" id="ARBA00022670"/>
    </source>
</evidence>
<comment type="similarity">
    <text evidence="6">Belongs to the UPF0758 family.</text>
</comment>
<protein>
    <submittedName>
        <fullName evidence="8">DNA repair protein RadC</fullName>
    </submittedName>
</protein>
<dbReference type="InterPro" id="IPR020891">
    <property type="entry name" value="UPF0758_CS"/>
</dbReference>
<dbReference type="EMBL" id="FQUM01000005">
    <property type="protein sequence ID" value="SHF38854.1"/>
    <property type="molecule type" value="Genomic_DNA"/>
</dbReference>
<dbReference type="GO" id="GO:0008237">
    <property type="term" value="F:metallopeptidase activity"/>
    <property type="evidence" value="ECO:0007669"/>
    <property type="project" value="UniProtKB-KW"/>
</dbReference>
<dbReference type="OrthoDB" id="9804482at2"/>
<evidence type="ECO:0000256" key="6">
    <source>
        <dbReference type="RuleBase" id="RU003797"/>
    </source>
</evidence>
<accession>A0A1M5B8K2</accession>
<dbReference type="InterPro" id="IPR001405">
    <property type="entry name" value="UPF0758"/>
</dbReference>
<dbReference type="Pfam" id="PF20582">
    <property type="entry name" value="UPF0758_N"/>
    <property type="match status" value="1"/>
</dbReference>
<dbReference type="CDD" id="cd08071">
    <property type="entry name" value="MPN_DUF2466"/>
    <property type="match status" value="1"/>
</dbReference>
<dbReference type="InterPro" id="IPR046778">
    <property type="entry name" value="UPF0758_N"/>
</dbReference>
<keyword evidence="9" id="KW-1185">Reference proteome</keyword>
<dbReference type="STRING" id="1484053.SAMN05444274_10530"/>
<evidence type="ECO:0000313" key="8">
    <source>
        <dbReference type="EMBL" id="SHF38854.1"/>
    </source>
</evidence>
<keyword evidence="4" id="KW-0862">Zinc</keyword>
<dbReference type="PANTHER" id="PTHR30471">
    <property type="entry name" value="DNA REPAIR PROTEIN RADC"/>
    <property type="match status" value="1"/>
</dbReference>
<dbReference type="NCBIfam" id="NF000642">
    <property type="entry name" value="PRK00024.1"/>
    <property type="match status" value="1"/>
</dbReference>
<reference evidence="8 9" key="1">
    <citation type="submission" date="2016-11" db="EMBL/GenBank/DDBJ databases">
        <authorList>
            <person name="Jaros S."/>
            <person name="Januszkiewicz K."/>
            <person name="Wedrychowicz H."/>
        </authorList>
    </citation>
    <scope>NUCLEOTIDE SEQUENCE [LARGE SCALE GENOMIC DNA]</scope>
    <source>
        <strain evidence="8 9">DSM 26910</strain>
    </source>
</reference>
<proteinExistence type="inferred from homology"/>
<organism evidence="8 9">
    <name type="scientific">Mariniphaga anaerophila</name>
    <dbReference type="NCBI Taxonomy" id="1484053"/>
    <lineage>
        <taxon>Bacteria</taxon>
        <taxon>Pseudomonadati</taxon>
        <taxon>Bacteroidota</taxon>
        <taxon>Bacteroidia</taxon>
        <taxon>Marinilabiliales</taxon>
        <taxon>Prolixibacteraceae</taxon>
        <taxon>Mariniphaga</taxon>
    </lineage>
</organism>
<evidence type="ECO:0000256" key="4">
    <source>
        <dbReference type="ARBA" id="ARBA00022833"/>
    </source>
</evidence>
<keyword evidence="3" id="KW-0378">Hydrolase</keyword>
<dbReference type="GO" id="GO:0006508">
    <property type="term" value="P:proteolysis"/>
    <property type="evidence" value="ECO:0007669"/>
    <property type="project" value="UniProtKB-KW"/>
</dbReference>
<evidence type="ECO:0000259" key="7">
    <source>
        <dbReference type="PROSITE" id="PS50249"/>
    </source>
</evidence>
<evidence type="ECO:0000256" key="2">
    <source>
        <dbReference type="ARBA" id="ARBA00022723"/>
    </source>
</evidence>
<keyword evidence="2" id="KW-0479">Metal-binding</keyword>
<dbReference type="Gene3D" id="3.40.140.10">
    <property type="entry name" value="Cytidine Deaminase, domain 2"/>
    <property type="match status" value="1"/>
</dbReference>
<keyword evidence="5" id="KW-0482">Metalloprotease</keyword>
<dbReference type="PROSITE" id="PS01302">
    <property type="entry name" value="UPF0758"/>
    <property type="match status" value="1"/>
</dbReference>
<dbReference type="NCBIfam" id="TIGR00608">
    <property type="entry name" value="radc"/>
    <property type="match status" value="1"/>
</dbReference>
<dbReference type="InterPro" id="IPR025657">
    <property type="entry name" value="RadC_JAB"/>
</dbReference>
<dbReference type="InterPro" id="IPR037518">
    <property type="entry name" value="MPN"/>
</dbReference>
<evidence type="ECO:0000256" key="5">
    <source>
        <dbReference type="ARBA" id="ARBA00023049"/>
    </source>
</evidence>
<feature type="domain" description="MPN" evidence="7">
    <location>
        <begin position="109"/>
        <end position="231"/>
    </location>
</feature>
<dbReference type="AlphaFoldDB" id="A0A1M5B8K2"/>
<sequence>MSDYKKLKIKEWAAEDRPREKLLSLGARSLSDAELIAILIGSGTLNETAVELGRRILSSVNNNLNDLGRNGIGYLKTFNGIGEAKAVSIVAALELGNRRKDAEVFVKKKITGSKDAADFFMPLLGDLNHEEFWVLLLDRGNKIIDHFMISRGGISGTVIDVRIILKNALEKMAVSLILSHNHPSGTMKASEADLKITRKIKQAAELMDISVLDHIIIGQNNYLSFADEGMML</sequence>
<dbReference type="PROSITE" id="PS50249">
    <property type="entry name" value="MPN"/>
    <property type="match status" value="1"/>
</dbReference>
<gene>
    <name evidence="8" type="ORF">SAMN05444274_10530</name>
</gene>
<dbReference type="Proteomes" id="UP000184164">
    <property type="component" value="Unassembled WGS sequence"/>
</dbReference>
<dbReference type="RefSeq" id="WP_073001792.1">
    <property type="nucleotide sequence ID" value="NZ_FQUM01000005.1"/>
</dbReference>
<evidence type="ECO:0000313" key="9">
    <source>
        <dbReference type="Proteomes" id="UP000184164"/>
    </source>
</evidence>
<evidence type="ECO:0000256" key="3">
    <source>
        <dbReference type="ARBA" id="ARBA00022801"/>
    </source>
</evidence>
<name>A0A1M5B8K2_9BACT</name>
<dbReference type="GO" id="GO:0046872">
    <property type="term" value="F:metal ion binding"/>
    <property type="evidence" value="ECO:0007669"/>
    <property type="project" value="UniProtKB-KW"/>
</dbReference>
<dbReference type="Pfam" id="PF04002">
    <property type="entry name" value="RadC"/>
    <property type="match status" value="1"/>
</dbReference>
<dbReference type="PANTHER" id="PTHR30471:SF3">
    <property type="entry name" value="UPF0758 PROTEIN YEES-RELATED"/>
    <property type="match status" value="1"/>
</dbReference>
<keyword evidence="1" id="KW-0645">Protease</keyword>